<keyword evidence="2" id="KW-1185">Reference proteome</keyword>
<dbReference type="STRING" id="1230458.C484_11391"/>
<sequence>MTTIRDELAIAVGVGDRFCVEVAQREGMLVAAHPREGSPLDIAVVEGIDQLEAVPATPVEVEIEPRIVEDYVVGRLVAAACSTADPP</sequence>
<evidence type="ECO:0000313" key="2">
    <source>
        <dbReference type="Proteomes" id="UP000011648"/>
    </source>
</evidence>
<evidence type="ECO:0000313" key="1">
    <source>
        <dbReference type="EMBL" id="ELY90824.1"/>
    </source>
</evidence>
<gene>
    <name evidence="1" type="ORF">C484_11391</name>
</gene>
<organism evidence="1 2">
    <name type="scientific">Natrialba taiwanensis DSM 12281</name>
    <dbReference type="NCBI Taxonomy" id="1230458"/>
    <lineage>
        <taxon>Archaea</taxon>
        <taxon>Methanobacteriati</taxon>
        <taxon>Methanobacteriota</taxon>
        <taxon>Stenosarchaea group</taxon>
        <taxon>Halobacteria</taxon>
        <taxon>Halobacteriales</taxon>
        <taxon>Natrialbaceae</taxon>
        <taxon>Natrialba</taxon>
    </lineage>
</organism>
<name>L9ZWT9_9EURY</name>
<dbReference type="EMBL" id="AOIL01000042">
    <property type="protein sequence ID" value="ELY90824.1"/>
    <property type="molecule type" value="Genomic_DNA"/>
</dbReference>
<dbReference type="AlphaFoldDB" id="L9ZWT9"/>
<dbReference type="RefSeq" id="WP_006826028.1">
    <property type="nucleotide sequence ID" value="NZ_AOIL01000042.1"/>
</dbReference>
<dbReference type="OrthoDB" id="169845at2157"/>
<proteinExistence type="predicted"/>
<comment type="caution">
    <text evidence="1">The sequence shown here is derived from an EMBL/GenBank/DDBJ whole genome shotgun (WGS) entry which is preliminary data.</text>
</comment>
<dbReference type="Proteomes" id="UP000011648">
    <property type="component" value="Unassembled WGS sequence"/>
</dbReference>
<reference evidence="1 2" key="1">
    <citation type="journal article" date="2014" name="PLoS Genet.">
        <title>Phylogenetically driven sequencing of extremely halophilic archaea reveals strategies for static and dynamic osmo-response.</title>
        <authorList>
            <person name="Becker E.A."/>
            <person name="Seitzer P.M."/>
            <person name="Tritt A."/>
            <person name="Larsen D."/>
            <person name="Krusor M."/>
            <person name="Yao A.I."/>
            <person name="Wu D."/>
            <person name="Madern D."/>
            <person name="Eisen J.A."/>
            <person name="Darling A.E."/>
            <person name="Facciotti M.T."/>
        </authorList>
    </citation>
    <scope>NUCLEOTIDE SEQUENCE [LARGE SCALE GENOMIC DNA]</scope>
    <source>
        <strain evidence="1 2">DSM 12281</strain>
    </source>
</reference>
<protein>
    <submittedName>
        <fullName evidence="1">Uncharacterized protein</fullName>
    </submittedName>
</protein>
<dbReference type="PATRIC" id="fig|1230458.4.peg.2288"/>
<accession>L9ZWT9</accession>